<dbReference type="CDD" id="cd09272">
    <property type="entry name" value="RNase_HI_RT_Ty1"/>
    <property type="match status" value="1"/>
</dbReference>
<accession>A0A2I0W1C2</accession>
<dbReference type="InterPro" id="IPR001584">
    <property type="entry name" value="Integrase_cat-core"/>
</dbReference>
<dbReference type="Pfam" id="PF14223">
    <property type="entry name" value="Retrotran_gag_2"/>
    <property type="match status" value="1"/>
</dbReference>
<keyword evidence="3" id="KW-0064">Aspartyl protease</keyword>
<dbReference type="GO" id="GO:0046872">
    <property type="term" value="F:metal ion binding"/>
    <property type="evidence" value="ECO:0007669"/>
    <property type="project" value="UniProtKB-KW"/>
</dbReference>
<dbReference type="GO" id="GO:0015074">
    <property type="term" value="P:DNA integration"/>
    <property type="evidence" value="ECO:0007669"/>
    <property type="project" value="InterPro"/>
</dbReference>
<dbReference type="Proteomes" id="UP000233837">
    <property type="component" value="Unassembled WGS sequence"/>
</dbReference>
<dbReference type="SUPFAM" id="SSF56672">
    <property type="entry name" value="DNA/RNA polymerases"/>
    <property type="match status" value="1"/>
</dbReference>
<reference evidence="7 8" key="1">
    <citation type="journal article" date="2016" name="Sci. Rep.">
        <title>The Dendrobium catenatum Lindl. genome sequence provides insights into polysaccharide synthase, floral development and adaptive evolution.</title>
        <authorList>
            <person name="Zhang G.Q."/>
            <person name="Xu Q."/>
            <person name="Bian C."/>
            <person name="Tsai W.C."/>
            <person name="Yeh C.M."/>
            <person name="Liu K.W."/>
            <person name="Yoshida K."/>
            <person name="Zhang L.S."/>
            <person name="Chang S.B."/>
            <person name="Chen F."/>
            <person name="Shi Y."/>
            <person name="Su Y.Y."/>
            <person name="Zhang Y.Q."/>
            <person name="Chen L.J."/>
            <person name="Yin Y."/>
            <person name="Lin M."/>
            <person name="Huang H."/>
            <person name="Deng H."/>
            <person name="Wang Z.W."/>
            <person name="Zhu S.L."/>
            <person name="Zhao X."/>
            <person name="Deng C."/>
            <person name="Niu S.C."/>
            <person name="Huang J."/>
            <person name="Wang M."/>
            <person name="Liu G.H."/>
            <person name="Yang H.J."/>
            <person name="Xiao X.J."/>
            <person name="Hsiao Y.Y."/>
            <person name="Wu W.L."/>
            <person name="Chen Y.Y."/>
            <person name="Mitsuda N."/>
            <person name="Ohme-Takagi M."/>
            <person name="Luo Y.B."/>
            <person name="Van de Peer Y."/>
            <person name="Liu Z.J."/>
        </authorList>
    </citation>
    <scope>NUCLEOTIDE SEQUENCE [LARGE SCALE GENOMIC DNA]</scope>
    <source>
        <tissue evidence="7">The whole plant</tissue>
    </source>
</reference>
<name>A0A2I0W1C2_9ASPA</name>
<evidence type="ECO:0000256" key="3">
    <source>
        <dbReference type="ARBA" id="ARBA00022750"/>
    </source>
</evidence>
<dbReference type="Pfam" id="PF00665">
    <property type="entry name" value="rve"/>
    <property type="match status" value="1"/>
</dbReference>
<dbReference type="InterPro" id="IPR025724">
    <property type="entry name" value="GAG-pre-integrase_dom"/>
</dbReference>
<sequence>MKLLKANGFMPFLSSTTDPPEKYTKTTEGNTVINSQYIRWNLIDQNLAAALCSTISAAVLPYVIHLESCSAIWSTIEKRLQATNRSKVIQLKSELHNLAMKNQTMTQYLSEVKMIVDQITAAGVTLDTEDILMYTLNGLSPAYQVFKTSIRTNLNPISLDDLYSLLMSEEVNVQREALKQMTITESGTALYSSRGRGRRGRGRTSNPGTRNVSNNTQICQICNKKGHSASTCWHRLNLNYTPQQTTVQENQKAMVASTDQSNPDWYLDSGASSHLTNSIENLNQPQPYSGSDSITIGDGRNISIANSGSGILPTPHSKLKLSQILHIPQISHNLLSVYALTKDNNISISFDGNGYIIKDLKTHKTLLTGPSSNGLYPVAITNHSALTAKQQSAFSWHDRLGHPHQQILMDIANNNKHLNIPLSTIACHDCLVSKSHKLVFHKSVTKSSRPLALLHSDVWGPAPITSREGFKYYVIFIDDFSKFVWLFPMITKSEVPSVFIKFATLIENQLQLKIQCLRTDGGKEFFNQQMSEYLSTHGILHQTSCPYTPEQNGVAERKHRHLIETTRTLLHSAKMPLIFWPEATLTASYLINRLPSRTLNNLSPFQCLYNTRPDYSLMRTFGCQCFPWLPPNQRHKLAPRSVPCVFIGYSSISKGYKCLDPSNYRIYISRHVTFDEKCFPFKNITPITNSTPSQPNVPPGLLIPIATTITTNTPQILQKPTTPTTQSTAQNISTQQSPLSIEQHPDNLKTTHPMVTRLKTGSLKPRQILNLLHANLSAKTDIVDPTTYTEAVKHAVWRKAMAEEFLALQKQGTWELTQAPPNTTILGCKWTFKTKWHSDGTIARYKARLVAQGNHQEYGVNYLDTFSPVAKFPTIRAFLTIAASKNWPIHQLDVANAFLHGDIEEDIYMKQPKGFEDKTNPEMVCHLRKALYGLKQAPRQWFKMFSAHIKKIGFENGKADSSLFILRRDNIELYMVIYVDDILLTGNSSSMIAQTISQMNQKFEMKDLGTVSNFLGIQITRVKGTYFLSQSSYAKSIIHLAGLSTCKPLANPTVVKQTQNQEADPILSDHYTYRRITGALQYLTITRPDISYAVNILCQHMHQPEAEHTQSLKKLLRYIQGTCNYGIPVTPGSLDLHAYSDADWAGDKKTRKSTTGYCTFLGNNILSWSVKKQNTVSRSSTEAEYRALAAATAEVIWIRKLLQDFNVKLKTPTELRCDNMSAIALANNPVFHSKTKHIDIDQHFIRDHIQCGNIKVIPVTTHDQLADIFTKPLATVRFQDLRNKLTIQPDSKLEGEYQQQEEQKEKYREQR</sequence>
<evidence type="ECO:0000256" key="4">
    <source>
        <dbReference type="ARBA" id="ARBA00022801"/>
    </source>
</evidence>
<evidence type="ECO:0000256" key="2">
    <source>
        <dbReference type="ARBA" id="ARBA00022723"/>
    </source>
</evidence>
<dbReference type="InterPro" id="IPR043502">
    <property type="entry name" value="DNA/RNA_pol_sf"/>
</dbReference>
<keyword evidence="4" id="KW-0378">Hydrolase</keyword>
<evidence type="ECO:0000313" key="8">
    <source>
        <dbReference type="Proteomes" id="UP000233837"/>
    </source>
</evidence>
<dbReference type="InterPro" id="IPR013103">
    <property type="entry name" value="RVT_2"/>
</dbReference>
<keyword evidence="1" id="KW-0645">Protease</keyword>
<feature type="compositionally biased region" description="Basic and acidic residues" evidence="5">
    <location>
        <begin position="1291"/>
        <end position="1311"/>
    </location>
</feature>
<dbReference type="SUPFAM" id="SSF53098">
    <property type="entry name" value="Ribonuclease H-like"/>
    <property type="match status" value="1"/>
</dbReference>
<dbReference type="PROSITE" id="PS50994">
    <property type="entry name" value="INTEGRASE"/>
    <property type="match status" value="1"/>
</dbReference>
<dbReference type="PANTHER" id="PTHR42648">
    <property type="entry name" value="TRANSPOSASE, PUTATIVE-RELATED"/>
    <property type="match status" value="1"/>
</dbReference>
<feature type="region of interest" description="Disordered" evidence="5">
    <location>
        <begin position="190"/>
        <end position="212"/>
    </location>
</feature>
<dbReference type="Pfam" id="PF25597">
    <property type="entry name" value="SH3_retrovirus"/>
    <property type="match status" value="1"/>
</dbReference>
<dbReference type="InterPro" id="IPR036397">
    <property type="entry name" value="RNaseH_sf"/>
</dbReference>
<dbReference type="EMBL" id="KZ503030">
    <property type="protein sequence ID" value="PKU69447.1"/>
    <property type="molecule type" value="Genomic_DNA"/>
</dbReference>
<evidence type="ECO:0000259" key="6">
    <source>
        <dbReference type="PROSITE" id="PS50994"/>
    </source>
</evidence>
<reference evidence="7 8" key="2">
    <citation type="journal article" date="2017" name="Nature">
        <title>The Apostasia genome and the evolution of orchids.</title>
        <authorList>
            <person name="Zhang G.Q."/>
            <person name="Liu K.W."/>
            <person name="Li Z."/>
            <person name="Lohaus R."/>
            <person name="Hsiao Y.Y."/>
            <person name="Niu S.C."/>
            <person name="Wang J.Y."/>
            <person name="Lin Y.C."/>
            <person name="Xu Q."/>
            <person name="Chen L.J."/>
            <person name="Yoshida K."/>
            <person name="Fujiwara S."/>
            <person name="Wang Z.W."/>
            <person name="Zhang Y.Q."/>
            <person name="Mitsuda N."/>
            <person name="Wang M."/>
            <person name="Liu G.H."/>
            <person name="Pecoraro L."/>
            <person name="Huang H.X."/>
            <person name="Xiao X.J."/>
            <person name="Lin M."/>
            <person name="Wu X.Y."/>
            <person name="Wu W.L."/>
            <person name="Chen Y.Y."/>
            <person name="Chang S.B."/>
            <person name="Sakamoto S."/>
            <person name="Ohme-Takagi M."/>
            <person name="Yagi M."/>
            <person name="Zeng S.J."/>
            <person name="Shen C.Y."/>
            <person name="Yeh C.M."/>
            <person name="Luo Y.B."/>
            <person name="Tsai W.C."/>
            <person name="Van de Peer Y."/>
            <person name="Liu Z.J."/>
        </authorList>
    </citation>
    <scope>NUCLEOTIDE SEQUENCE [LARGE SCALE GENOMIC DNA]</scope>
    <source>
        <tissue evidence="7">The whole plant</tissue>
    </source>
</reference>
<organism evidence="7 8">
    <name type="scientific">Dendrobium catenatum</name>
    <dbReference type="NCBI Taxonomy" id="906689"/>
    <lineage>
        <taxon>Eukaryota</taxon>
        <taxon>Viridiplantae</taxon>
        <taxon>Streptophyta</taxon>
        <taxon>Embryophyta</taxon>
        <taxon>Tracheophyta</taxon>
        <taxon>Spermatophyta</taxon>
        <taxon>Magnoliopsida</taxon>
        <taxon>Liliopsida</taxon>
        <taxon>Asparagales</taxon>
        <taxon>Orchidaceae</taxon>
        <taxon>Epidendroideae</taxon>
        <taxon>Malaxideae</taxon>
        <taxon>Dendrobiinae</taxon>
        <taxon>Dendrobium</taxon>
    </lineage>
</organism>
<dbReference type="InterPro" id="IPR057670">
    <property type="entry name" value="SH3_retrovirus"/>
</dbReference>
<dbReference type="GO" id="GO:0004190">
    <property type="term" value="F:aspartic-type endopeptidase activity"/>
    <property type="evidence" value="ECO:0007669"/>
    <property type="project" value="UniProtKB-KW"/>
</dbReference>
<dbReference type="PANTHER" id="PTHR42648:SF26">
    <property type="entry name" value="INTEGRASE CATALYTIC DOMAIN-CONTAINING PROTEIN"/>
    <property type="match status" value="1"/>
</dbReference>
<evidence type="ECO:0000256" key="1">
    <source>
        <dbReference type="ARBA" id="ARBA00022670"/>
    </source>
</evidence>
<feature type="region of interest" description="Disordered" evidence="5">
    <location>
        <begin position="1289"/>
        <end position="1311"/>
    </location>
</feature>
<evidence type="ECO:0000313" key="7">
    <source>
        <dbReference type="EMBL" id="PKU69447.1"/>
    </source>
</evidence>
<dbReference type="InterPro" id="IPR039537">
    <property type="entry name" value="Retrotran_Ty1/copia-like"/>
</dbReference>
<evidence type="ECO:0000256" key="5">
    <source>
        <dbReference type="SAM" id="MobiDB-lite"/>
    </source>
</evidence>
<gene>
    <name evidence="7" type="ORF">MA16_Dca015319</name>
</gene>
<dbReference type="Pfam" id="PF13976">
    <property type="entry name" value="gag_pre-integrs"/>
    <property type="match status" value="1"/>
</dbReference>
<dbReference type="Pfam" id="PF07727">
    <property type="entry name" value="RVT_2"/>
    <property type="match status" value="1"/>
</dbReference>
<dbReference type="GO" id="GO:0006508">
    <property type="term" value="P:proteolysis"/>
    <property type="evidence" value="ECO:0007669"/>
    <property type="project" value="UniProtKB-KW"/>
</dbReference>
<proteinExistence type="predicted"/>
<keyword evidence="2" id="KW-0479">Metal-binding</keyword>
<dbReference type="Gene3D" id="3.30.420.10">
    <property type="entry name" value="Ribonuclease H-like superfamily/Ribonuclease H"/>
    <property type="match status" value="1"/>
</dbReference>
<dbReference type="InterPro" id="IPR054722">
    <property type="entry name" value="PolX-like_BBD"/>
</dbReference>
<dbReference type="InterPro" id="IPR012337">
    <property type="entry name" value="RNaseH-like_sf"/>
</dbReference>
<protein>
    <submittedName>
        <fullName evidence="7">Retrovirus-related Pol polyprotein from transposon TNT 1-94</fullName>
    </submittedName>
</protein>
<keyword evidence="8" id="KW-1185">Reference proteome</keyword>
<dbReference type="GO" id="GO:0003676">
    <property type="term" value="F:nucleic acid binding"/>
    <property type="evidence" value="ECO:0007669"/>
    <property type="project" value="InterPro"/>
</dbReference>
<dbReference type="Pfam" id="PF22936">
    <property type="entry name" value="Pol_BBD"/>
    <property type="match status" value="1"/>
</dbReference>
<feature type="domain" description="Integrase catalytic" evidence="6">
    <location>
        <begin position="446"/>
        <end position="612"/>
    </location>
</feature>